<dbReference type="GO" id="GO:0005737">
    <property type="term" value="C:cytoplasm"/>
    <property type="evidence" value="ECO:0007669"/>
    <property type="project" value="InterPro"/>
</dbReference>
<evidence type="ECO:0000313" key="8">
    <source>
        <dbReference type="EMBL" id="VDC51081.1"/>
    </source>
</evidence>
<evidence type="ECO:0000256" key="3">
    <source>
        <dbReference type="ARBA" id="ARBA00022630"/>
    </source>
</evidence>
<evidence type="ECO:0000259" key="7">
    <source>
        <dbReference type="Pfam" id="PF01180"/>
    </source>
</evidence>
<evidence type="ECO:0000256" key="5">
    <source>
        <dbReference type="ARBA" id="ARBA00022975"/>
    </source>
</evidence>
<dbReference type="InterPro" id="IPR005720">
    <property type="entry name" value="Dihydroorotate_DH_cat"/>
</dbReference>
<comment type="caution">
    <text evidence="8">The sequence shown here is derived from an EMBL/GenBank/DDBJ whole genome shotgun (WGS) entry which is preliminary data.</text>
</comment>
<gene>
    <name evidence="8" type="primary">pyrD</name>
    <name evidence="8" type="ORF">BREV_BREV_02510</name>
</gene>
<dbReference type="PANTHER" id="PTHR48109">
    <property type="entry name" value="DIHYDROOROTATE DEHYDROGENASE (QUINONE), MITOCHONDRIAL-RELATED"/>
    <property type="match status" value="1"/>
</dbReference>
<dbReference type="GO" id="GO:0006207">
    <property type="term" value="P:'de novo' pyrimidine nucleobase biosynthetic process"/>
    <property type="evidence" value="ECO:0007669"/>
    <property type="project" value="TreeGrafter"/>
</dbReference>
<keyword evidence="6" id="KW-0560">Oxidoreductase</keyword>
<evidence type="ECO:0000313" key="9">
    <source>
        <dbReference type="Proteomes" id="UP000289220"/>
    </source>
</evidence>
<keyword evidence="4" id="KW-0288">FMN</keyword>
<dbReference type="Proteomes" id="UP000289220">
    <property type="component" value="Unassembled WGS sequence"/>
</dbReference>
<dbReference type="PANTHER" id="PTHR48109:SF4">
    <property type="entry name" value="DIHYDROOROTATE DEHYDROGENASE (QUINONE), MITOCHONDRIAL"/>
    <property type="match status" value="1"/>
</dbReference>
<proteinExistence type="predicted"/>
<comment type="pathway">
    <text evidence="2">Pyrimidine metabolism; UMP biosynthesis via de novo pathway.</text>
</comment>
<comment type="cofactor">
    <cofactor evidence="1">
        <name>FMN</name>
        <dbReference type="ChEBI" id="CHEBI:58210"/>
    </cofactor>
</comment>
<evidence type="ECO:0000256" key="2">
    <source>
        <dbReference type="ARBA" id="ARBA00004725"/>
    </source>
</evidence>
<keyword evidence="9" id="KW-1185">Reference proteome</keyword>
<dbReference type="InterPro" id="IPR050074">
    <property type="entry name" value="DHO_dehydrogenase"/>
</dbReference>
<keyword evidence="5" id="KW-0665">Pyrimidine biosynthesis</keyword>
<keyword evidence="3" id="KW-0285">Flavoprotein</keyword>
<protein>
    <submittedName>
        <fullName evidence="8">Dihydroorotate dehydrogenase (Quinone)</fullName>
    </submittedName>
</protein>
<dbReference type="GO" id="GO:0004152">
    <property type="term" value="F:dihydroorotate dehydrogenase activity"/>
    <property type="evidence" value="ECO:0007669"/>
    <property type="project" value="TreeGrafter"/>
</dbReference>
<organism evidence="8 9">
    <name type="scientific">Brevundimonas mediterranea</name>
    <dbReference type="NCBI Taxonomy" id="74329"/>
    <lineage>
        <taxon>Bacteria</taxon>
        <taxon>Pseudomonadati</taxon>
        <taxon>Pseudomonadota</taxon>
        <taxon>Alphaproteobacteria</taxon>
        <taxon>Caulobacterales</taxon>
        <taxon>Caulobacteraceae</taxon>
        <taxon>Brevundimonas</taxon>
    </lineage>
</organism>
<evidence type="ECO:0000256" key="1">
    <source>
        <dbReference type="ARBA" id="ARBA00001917"/>
    </source>
</evidence>
<dbReference type="Gene3D" id="3.20.20.70">
    <property type="entry name" value="Aldolase class I"/>
    <property type="match status" value="1"/>
</dbReference>
<dbReference type="EMBL" id="UXHF01000059">
    <property type="protein sequence ID" value="VDC51081.1"/>
    <property type="molecule type" value="Genomic_DNA"/>
</dbReference>
<dbReference type="GO" id="GO:0009220">
    <property type="term" value="P:pyrimidine ribonucleotide biosynthetic process"/>
    <property type="evidence" value="ECO:0007669"/>
    <property type="project" value="TreeGrafter"/>
</dbReference>
<dbReference type="Pfam" id="PF01180">
    <property type="entry name" value="DHO_dh"/>
    <property type="match status" value="1"/>
</dbReference>
<accession>A0A7Z8Y525</accession>
<evidence type="ECO:0000256" key="6">
    <source>
        <dbReference type="ARBA" id="ARBA00023002"/>
    </source>
</evidence>
<feature type="domain" description="Dihydroorotate dehydrogenase catalytic" evidence="7">
    <location>
        <begin position="2"/>
        <end position="129"/>
    </location>
</feature>
<dbReference type="SUPFAM" id="SSF51395">
    <property type="entry name" value="FMN-linked oxidoreductases"/>
    <property type="match status" value="1"/>
</dbReference>
<sequence>MPVFLKIAPDLIADEIGMIVEASLAHRIDGLIVSNTTLERPETLRSPDAHETGGLSGAPIRPFAEKALRAAAEAAQGRLPLIAVGGIDSGAEAYARIRLGASAVQVYSALIYDGPGLITRIKRDLAARLRADGFSSISAAIGASR</sequence>
<evidence type="ECO:0000256" key="4">
    <source>
        <dbReference type="ARBA" id="ARBA00022643"/>
    </source>
</evidence>
<dbReference type="AlphaFoldDB" id="A0A7Z8Y525"/>
<reference evidence="8 9" key="1">
    <citation type="submission" date="2018-11" db="EMBL/GenBank/DDBJ databases">
        <authorList>
            <person name="Peiro R."/>
            <person name="Begona"/>
            <person name="Cbmso G."/>
            <person name="Lopez M."/>
            <person name="Gonzalez S."/>
            <person name="Sacristan E."/>
            <person name="Castillo E."/>
        </authorList>
    </citation>
    <scope>NUCLEOTIDE SEQUENCE [LARGE SCALE GENOMIC DNA]</scope>
    <source>
        <strain evidence="8">Brev_genome</strain>
    </source>
</reference>
<name>A0A7Z8Y525_9CAUL</name>
<dbReference type="InterPro" id="IPR013785">
    <property type="entry name" value="Aldolase_TIM"/>
</dbReference>